<dbReference type="InterPro" id="IPR014025">
    <property type="entry name" value="Glutaredoxin_subgr"/>
</dbReference>
<proteinExistence type="predicted"/>
<evidence type="ECO:0000259" key="5">
    <source>
        <dbReference type="Pfam" id="PF00462"/>
    </source>
</evidence>
<feature type="domain" description="Glutaredoxin" evidence="5">
    <location>
        <begin position="17"/>
        <end position="79"/>
    </location>
</feature>
<dbReference type="AlphaFoldDB" id="A0A5N6JLV9"/>
<evidence type="ECO:0000256" key="4">
    <source>
        <dbReference type="ARBA" id="ARBA00047960"/>
    </source>
</evidence>
<dbReference type="Gene3D" id="3.40.30.10">
    <property type="entry name" value="Glutaredoxin"/>
    <property type="match status" value="1"/>
</dbReference>
<dbReference type="Pfam" id="PF00462">
    <property type="entry name" value="Glutaredoxin"/>
    <property type="match status" value="1"/>
</dbReference>
<dbReference type="Proteomes" id="UP000326289">
    <property type="component" value="Unassembled WGS sequence"/>
</dbReference>
<name>A0A5N6JLV9_9EURO</name>
<evidence type="ECO:0000256" key="1">
    <source>
        <dbReference type="ARBA" id="ARBA00000217"/>
    </source>
</evidence>
<organism evidence="6 7">
    <name type="scientific">Aspergillus minisclerotigenes</name>
    <dbReference type="NCBI Taxonomy" id="656917"/>
    <lineage>
        <taxon>Eukaryota</taxon>
        <taxon>Fungi</taxon>
        <taxon>Dikarya</taxon>
        <taxon>Ascomycota</taxon>
        <taxon>Pezizomycotina</taxon>
        <taxon>Eurotiomycetes</taxon>
        <taxon>Eurotiomycetidae</taxon>
        <taxon>Eurotiales</taxon>
        <taxon>Aspergillaceae</taxon>
        <taxon>Aspergillus</taxon>
        <taxon>Aspergillus subgen. Circumdati</taxon>
    </lineage>
</organism>
<dbReference type="InterPro" id="IPR002109">
    <property type="entry name" value="Glutaredoxin"/>
</dbReference>
<dbReference type="GO" id="GO:0004364">
    <property type="term" value="F:glutathione transferase activity"/>
    <property type="evidence" value="ECO:0007669"/>
    <property type="project" value="UniProtKB-EC"/>
</dbReference>
<dbReference type="NCBIfam" id="TIGR02180">
    <property type="entry name" value="GRX_euk"/>
    <property type="match status" value="1"/>
</dbReference>
<comment type="catalytic activity">
    <reaction evidence="3">
        <text>1-chloro-2,4-dinitrobenzene + glutathione = 2,4-dinitrophenyl-S-glutathione + chloride + H(+)</text>
        <dbReference type="Rhea" id="RHEA:51220"/>
        <dbReference type="ChEBI" id="CHEBI:15378"/>
        <dbReference type="ChEBI" id="CHEBI:17996"/>
        <dbReference type="ChEBI" id="CHEBI:34718"/>
        <dbReference type="ChEBI" id="CHEBI:57925"/>
        <dbReference type="ChEBI" id="CHEBI:133977"/>
        <dbReference type="EC" id="2.5.1.18"/>
    </reaction>
</comment>
<dbReference type="CDD" id="cd03419">
    <property type="entry name" value="GRX_GRXh_1_2_like"/>
    <property type="match status" value="1"/>
</dbReference>
<protein>
    <submittedName>
        <fullName evidence="6">Putative glutaredoxin Grx1</fullName>
    </submittedName>
</protein>
<evidence type="ECO:0000256" key="3">
    <source>
        <dbReference type="ARBA" id="ARBA00035808"/>
    </source>
</evidence>
<reference evidence="6 7" key="1">
    <citation type="submission" date="2019-04" db="EMBL/GenBank/DDBJ databases">
        <title>Fungal friends and foes A comparative genomics study of 23 Aspergillus species from section Flavi.</title>
        <authorList>
            <consortium name="DOE Joint Genome Institute"/>
            <person name="Kjaerbolling I."/>
            <person name="Vesth T.C."/>
            <person name="Frisvad J.C."/>
            <person name="Nybo J.L."/>
            <person name="Theobald S."/>
            <person name="Kildgaard S."/>
            <person name="Petersen T.I."/>
            <person name="Kuo A."/>
            <person name="Sato A."/>
            <person name="Lyhne E.K."/>
            <person name="Kogle M.E."/>
            <person name="Wiebenga A."/>
            <person name="Kun R.S."/>
            <person name="Lubbers R.J."/>
            <person name="Makela M.R."/>
            <person name="Barry K."/>
            <person name="Chovatia M."/>
            <person name="Clum A."/>
            <person name="Daum C."/>
            <person name="Haridas S."/>
            <person name="He G."/>
            <person name="LaButti K."/>
            <person name="Lipzen A."/>
            <person name="Mondo S."/>
            <person name="Pangilinan J."/>
            <person name="Riley R."/>
            <person name="Salamov A."/>
            <person name="Simmons B.A."/>
            <person name="Magnuson J.K."/>
            <person name="Henrissat B."/>
            <person name="Mortensen U.H."/>
            <person name="Larsen T.O."/>
            <person name="De vries R.P."/>
            <person name="Grigoriev I.V."/>
            <person name="Machida M."/>
            <person name="Baker S.E."/>
            <person name="Andersen M.R."/>
        </authorList>
    </citation>
    <scope>NUCLEOTIDE SEQUENCE [LARGE SCALE GENOMIC DNA]</scope>
    <source>
        <strain evidence="6 7">CBS 117635</strain>
    </source>
</reference>
<evidence type="ECO:0000313" key="7">
    <source>
        <dbReference type="Proteomes" id="UP000326289"/>
    </source>
</evidence>
<dbReference type="GO" id="GO:0005737">
    <property type="term" value="C:cytoplasm"/>
    <property type="evidence" value="ECO:0007669"/>
    <property type="project" value="TreeGrafter"/>
</dbReference>
<dbReference type="PANTHER" id="PTHR45694:SF18">
    <property type="entry name" value="GLUTAREDOXIN-1-RELATED"/>
    <property type="match status" value="1"/>
</dbReference>
<comment type="catalytic activity">
    <reaction evidence="1">
        <text>2 glutathione + H2O2 = glutathione disulfide + 2 H2O</text>
        <dbReference type="Rhea" id="RHEA:16833"/>
        <dbReference type="ChEBI" id="CHEBI:15377"/>
        <dbReference type="ChEBI" id="CHEBI:16240"/>
        <dbReference type="ChEBI" id="CHEBI:57925"/>
        <dbReference type="ChEBI" id="CHEBI:58297"/>
        <dbReference type="EC" id="1.11.1.9"/>
    </reaction>
</comment>
<dbReference type="PROSITE" id="PS51354">
    <property type="entry name" value="GLUTAREDOXIN_2"/>
    <property type="match status" value="1"/>
</dbReference>
<dbReference type="EMBL" id="ML732766">
    <property type="protein sequence ID" value="KAB8278773.1"/>
    <property type="molecule type" value="Genomic_DNA"/>
</dbReference>
<dbReference type="GO" id="GO:0034599">
    <property type="term" value="P:cellular response to oxidative stress"/>
    <property type="evidence" value="ECO:0007669"/>
    <property type="project" value="TreeGrafter"/>
</dbReference>
<dbReference type="GO" id="GO:0004602">
    <property type="term" value="F:glutathione peroxidase activity"/>
    <property type="evidence" value="ECO:0007669"/>
    <property type="project" value="UniProtKB-EC"/>
</dbReference>
<keyword evidence="2" id="KW-0676">Redox-active center</keyword>
<dbReference type="SUPFAM" id="SSF52833">
    <property type="entry name" value="Thioredoxin-like"/>
    <property type="match status" value="1"/>
</dbReference>
<evidence type="ECO:0000313" key="6">
    <source>
        <dbReference type="EMBL" id="KAB8278773.1"/>
    </source>
</evidence>
<comment type="catalytic activity">
    <reaction evidence="4">
        <text>RX + glutathione = an S-substituted glutathione + a halide anion + H(+)</text>
        <dbReference type="Rhea" id="RHEA:16437"/>
        <dbReference type="ChEBI" id="CHEBI:15378"/>
        <dbReference type="ChEBI" id="CHEBI:16042"/>
        <dbReference type="ChEBI" id="CHEBI:17792"/>
        <dbReference type="ChEBI" id="CHEBI:57925"/>
        <dbReference type="ChEBI" id="CHEBI:90779"/>
        <dbReference type="EC" id="2.5.1.18"/>
    </reaction>
</comment>
<gene>
    <name evidence="6" type="ORF">BDV30DRAFT_202616</name>
</gene>
<accession>A0A5N6JLV9</accession>
<keyword evidence="7" id="KW-1185">Reference proteome</keyword>
<dbReference type="PRINTS" id="PR00160">
    <property type="entry name" value="GLUTAREDOXIN"/>
</dbReference>
<dbReference type="PANTHER" id="PTHR45694">
    <property type="entry name" value="GLUTAREDOXIN 2"/>
    <property type="match status" value="1"/>
</dbReference>
<dbReference type="GO" id="GO:0005634">
    <property type="term" value="C:nucleus"/>
    <property type="evidence" value="ECO:0007669"/>
    <property type="project" value="TreeGrafter"/>
</dbReference>
<sequence>MSAAKTKAQGIINDNAVVVFSKSYCPYCKSSKSLLSQLDAKYLTIELDEESDGNAIQDALVEISGQRTVPNIFIKQKHIGGNSDLQARKSELPALLKDAGAL</sequence>
<evidence type="ECO:0000256" key="2">
    <source>
        <dbReference type="ARBA" id="ARBA00023284"/>
    </source>
</evidence>
<dbReference type="FunFam" id="3.40.30.10:FF:000026">
    <property type="entry name" value="Glutaredoxin 2"/>
    <property type="match status" value="1"/>
</dbReference>
<dbReference type="InterPro" id="IPR011899">
    <property type="entry name" value="Glutaredoxin_euk/vir"/>
</dbReference>
<dbReference type="InterPro" id="IPR036249">
    <property type="entry name" value="Thioredoxin-like_sf"/>
</dbReference>
<dbReference type="GO" id="GO:0015038">
    <property type="term" value="F:glutathione disulfide oxidoreductase activity"/>
    <property type="evidence" value="ECO:0007669"/>
    <property type="project" value="TreeGrafter"/>
</dbReference>